<sequence length="291" mass="31732">MKVADAMTPREEVVTVSLPGTRDDVLEYIQEHGFSSVPVVKETDDGTEEFRGLISRDDLIESPDEDQLALLMREVPTTDVDADLVEVARLMVEEGARRVPVVEDRDGVTALAGIVTVTDVVEAIAREEVDGDTPVGELAARDVNTTYVGCPLTVAERELYYANVPYAVALDDEGGMAGIITEVDVIAVARVVEGEDDTGESIANQDDEWMWEGIKAVGNRYLPTRNVEIPAEPVSEFMTEDVRTVSKRKTARDAAQVMIQHDVEQIPLVSGSDLVGIVRDVNLLEALVGHE</sequence>
<dbReference type="AlphaFoldDB" id="A0ABD5PGK2"/>
<evidence type="ECO:0000259" key="3">
    <source>
        <dbReference type="PROSITE" id="PS51371"/>
    </source>
</evidence>
<dbReference type="SMART" id="SM00116">
    <property type="entry name" value="CBS"/>
    <property type="match status" value="4"/>
</dbReference>
<comment type="caution">
    <text evidence="4">The sequence shown here is derived from an EMBL/GenBank/DDBJ whole genome shotgun (WGS) entry which is preliminary data.</text>
</comment>
<dbReference type="InterPro" id="IPR000644">
    <property type="entry name" value="CBS_dom"/>
</dbReference>
<evidence type="ECO:0000256" key="2">
    <source>
        <dbReference type="PROSITE-ProRule" id="PRU00703"/>
    </source>
</evidence>
<feature type="domain" description="CBS" evidence="3">
    <location>
        <begin position="71"/>
        <end position="133"/>
    </location>
</feature>
<dbReference type="CDD" id="cd04614">
    <property type="entry name" value="CBS_pair_arch2_repeat2"/>
    <property type="match status" value="1"/>
</dbReference>
<dbReference type="InterPro" id="IPR046342">
    <property type="entry name" value="CBS_dom_sf"/>
</dbReference>
<reference evidence="4 5" key="1">
    <citation type="journal article" date="2019" name="Int. J. Syst. Evol. Microbiol.">
        <title>The Global Catalogue of Microorganisms (GCM) 10K type strain sequencing project: providing services to taxonomists for standard genome sequencing and annotation.</title>
        <authorList>
            <consortium name="The Broad Institute Genomics Platform"/>
            <consortium name="The Broad Institute Genome Sequencing Center for Infectious Disease"/>
            <person name="Wu L."/>
            <person name="Ma J."/>
        </authorList>
    </citation>
    <scope>NUCLEOTIDE SEQUENCE [LARGE SCALE GENOMIC DNA]</scope>
    <source>
        <strain evidence="4 5">CGMCC 1.12553</strain>
    </source>
</reference>
<dbReference type="PANTHER" id="PTHR43080:SF29">
    <property type="entry name" value="OS02G0818000 PROTEIN"/>
    <property type="match status" value="1"/>
</dbReference>
<protein>
    <submittedName>
        <fullName evidence="4">CBS domain-containing protein</fullName>
    </submittedName>
</protein>
<dbReference type="EMBL" id="JBHSDS010000008">
    <property type="protein sequence ID" value="MFC4359832.1"/>
    <property type="molecule type" value="Genomic_DNA"/>
</dbReference>
<keyword evidence="5" id="KW-1185">Reference proteome</keyword>
<feature type="domain" description="CBS" evidence="3">
    <location>
        <begin position="238"/>
        <end position="291"/>
    </location>
</feature>
<name>A0ABD5PGK2_9EURY</name>
<dbReference type="InterPro" id="IPR051257">
    <property type="entry name" value="Diverse_CBS-Domain"/>
</dbReference>
<keyword evidence="1 2" id="KW-0129">CBS domain</keyword>
<dbReference type="Gene3D" id="3.10.580.10">
    <property type="entry name" value="CBS-domain"/>
    <property type="match status" value="2"/>
</dbReference>
<accession>A0ABD5PGK2</accession>
<evidence type="ECO:0000313" key="5">
    <source>
        <dbReference type="Proteomes" id="UP001595921"/>
    </source>
</evidence>
<feature type="domain" description="CBS" evidence="3">
    <location>
        <begin position="7"/>
        <end position="70"/>
    </location>
</feature>
<proteinExistence type="predicted"/>
<dbReference type="SUPFAM" id="SSF54631">
    <property type="entry name" value="CBS-domain pair"/>
    <property type="match status" value="2"/>
</dbReference>
<dbReference type="PROSITE" id="PS51371">
    <property type="entry name" value="CBS"/>
    <property type="match status" value="3"/>
</dbReference>
<dbReference type="Proteomes" id="UP001595921">
    <property type="component" value="Unassembled WGS sequence"/>
</dbReference>
<dbReference type="RefSeq" id="WP_267621187.1">
    <property type="nucleotide sequence ID" value="NZ_JAODIW010000006.1"/>
</dbReference>
<dbReference type="Pfam" id="PF00571">
    <property type="entry name" value="CBS"/>
    <property type="match status" value="3"/>
</dbReference>
<organism evidence="4 5">
    <name type="scientific">Halobium salinum</name>
    <dbReference type="NCBI Taxonomy" id="1364940"/>
    <lineage>
        <taxon>Archaea</taxon>
        <taxon>Methanobacteriati</taxon>
        <taxon>Methanobacteriota</taxon>
        <taxon>Stenosarchaea group</taxon>
        <taxon>Halobacteria</taxon>
        <taxon>Halobacteriales</taxon>
        <taxon>Haloferacaceae</taxon>
        <taxon>Halobium</taxon>
    </lineage>
</organism>
<evidence type="ECO:0000313" key="4">
    <source>
        <dbReference type="EMBL" id="MFC4359832.1"/>
    </source>
</evidence>
<evidence type="ECO:0000256" key="1">
    <source>
        <dbReference type="ARBA" id="ARBA00023122"/>
    </source>
</evidence>
<gene>
    <name evidence="4" type="ORF">ACFO0N_17950</name>
</gene>
<dbReference type="PANTHER" id="PTHR43080">
    <property type="entry name" value="CBS DOMAIN-CONTAINING PROTEIN CBSX3, MITOCHONDRIAL"/>
    <property type="match status" value="1"/>
</dbReference>